<accession>A0ABQ8J2S0</accession>
<evidence type="ECO:0000313" key="1">
    <source>
        <dbReference type="EMBL" id="KAH9416829.1"/>
    </source>
</evidence>
<keyword evidence="2" id="KW-1185">Reference proteome</keyword>
<name>A0ABQ8J2S0_DERPT</name>
<protein>
    <submittedName>
        <fullName evidence="1">Uncharacterized protein</fullName>
    </submittedName>
</protein>
<sequence>METIFTPANCKPLNDDIRPGPKPLIQTRHHDLVLFLDDLICIIGNNLYGILSNKRSEVSTVGNSQIRLNPVASTSTDRSPCEPSSFFGIDFSINLLSSAFHNDRLI</sequence>
<reference evidence="1 2" key="1">
    <citation type="journal article" date="2018" name="J. Allergy Clin. Immunol.">
        <title>High-quality assembly of Dermatophagoides pteronyssinus genome and transcriptome reveals a wide range of novel allergens.</title>
        <authorList>
            <person name="Liu X.Y."/>
            <person name="Yang K.Y."/>
            <person name="Wang M.Q."/>
            <person name="Kwok J.S."/>
            <person name="Zeng X."/>
            <person name="Yang Z."/>
            <person name="Xiao X.J."/>
            <person name="Lau C.P."/>
            <person name="Li Y."/>
            <person name="Huang Z.M."/>
            <person name="Ba J.G."/>
            <person name="Yim A.K."/>
            <person name="Ouyang C.Y."/>
            <person name="Ngai S.M."/>
            <person name="Chan T.F."/>
            <person name="Leung E.L."/>
            <person name="Liu L."/>
            <person name="Liu Z.G."/>
            <person name="Tsui S.K."/>
        </authorList>
    </citation>
    <scope>NUCLEOTIDE SEQUENCE [LARGE SCALE GENOMIC DNA]</scope>
    <source>
        <strain evidence="1">Derp</strain>
    </source>
</reference>
<proteinExistence type="predicted"/>
<organism evidence="1 2">
    <name type="scientific">Dermatophagoides pteronyssinus</name>
    <name type="common">European house dust mite</name>
    <dbReference type="NCBI Taxonomy" id="6956"/>
    <lineage>
        <taxon>Eukaryota</taxon>
        <taxon>Metazoa</taxon>
        <taxon>Ecdysozoa</taxon>
        <taxon>Arthropoda</taxon>
        <taxon>Chelicerata</taxon>
        <taxon>Arachnida</taxon>
        <taxon>Acari</taxon>
        <taxon>Acariformes</taxon>
        <taxon>Sarcoptiformes</taxon>
        <taxon>Astigmata</taxon>
        <taxon>Psoroptidia</taxon>
        <taxon>Analgoidea</taxon>
        <taxon>Pyroglyphidae</taxon>
        <taxon>Dermatophagoidinae</taxon>
        <taxon>Dermatophagoides</taxon>
    </lineage>
</organism>
<reference evidence="1 2" key="2">
    <citation type="journal article" date="2022" name="Mol. Biol. Evol.">
        <title>Comparative Genomics Reveals Insights into the Divergent Evolution of Astigmatic Mites and Household Pest Adaptations.</title>
        <authorList>
            <person name="Xiong Q."/>
            <person name="Wan A.T."/>
            <person name="Liu X."/>
            <person name="Fung C.S."/>
            <person name="Xiao X."/>
            <person name="Malainual N."/>
            <person name="Hou J."/>
            <person name="Wang L."/>
            <person name="Wang M."/>
            <person name="Yang K.Y."/>
            <person name="Cui Y."/>
            <person name="Leung E.L."/>
            <person name="Nong W."/>
            <person name="Shin S.K."/>
            <person name="Au S.W."/>
            <person name="Jeong K.Y."/>
            <person name="Chew F.T."/>
            <person name="Hui J.H."/>
            <person name="Leung T.F."/>
            <person name="Tungtrongchitr A."/>
            <person name="Zhong N."/>
            <person name="Liu Z."/>
            <person name="Tsui S.K."/>
        </authorList>
    </citation>
    <scope>NUCLEOTIDE SEQUENCE [LARGE SCALE GENOMIC DNA]</scope>
    <source>
        <strain evidence="1">Derp</strain>
    </source>
</reference>
<dbReference type="Proteomes" id="UP000887458">
    <property type="component" value="Unassembled WGS sequence"/>
</dbReference>
<comment type="caution">
    <text evidence="1">The sequence shown here is derived from an EMBL/GenBank/DDBJ whole genome shotgun (WGS) entry which is preliminary data.</text>
</comment>
<evidence type="ECO:0000313" key="2">
    <source>
        <dbReference type="Proteomes" id="UP000887458"/>
    </source>
</evidence>
<dbReference type="EMBL" id="NJHN03000086">
    <property type="protein sequence ID" value="KAH9416829.1"/>
    <property type="molecule type" value="Genomic_DNA"/>
</dbReference>
<gene>
    <name evidence="1" type="ORF">DERP_011944</name>
</gene>